<dbReference type="InterPro" id="IPR012337">
    <property type="entry name" value="RNaseH-like_sf"/>
</dbReference>
<dbReference type="PANTHER" id="PTHR10954">
    <property type="entry name" value="RIBONUCLEASE H2 SUBUNIT A"/>
    <property type="match status" value="1"/>
</dbReference>
<evidence type="ECO:0000313" key="16">
    <source>
        <dbReference type="Proteomes" id="UP001327314"/>
    </source>
</evidence>
<evidence type="ECO:0000259" key="12">
    <source>
        <dbReference type="PROSITE" id="PS51975"/>
    </source>
</evidence>
<dbReference type="CDD" id="cd06590">
    <property type="entry name" value="RNase_HII_bacteria_HIII_like"/>
    <property type="match status" value="1"/>
</dbReference>
<evidence type="ECO:0000256" key="5">
    <source>
        <dbReference type="ARBA" id="ARBA00022490"/>
    </source>
</evidence>
<proteinExistence type="inferred from homology"/>
<dbReference type="GO" id="GO:0032299">
    <property type="term" value="C:ribonuclease H2 complex"/>
    <property type="evidence" value="ECO:0007669"/>
    <property type="project" value="TreeGrafter"/>
</dbReference>
<comment type="similarity">
    <text evidence="4">Belongs to the RNase HII family. RnhC subfamily.</text>
</comment>
<evidence type="ECO:0000256" key="7">
    <source>
        <dbReference type="ARBA" id="ARBA00022723"/>
    </source>
</evidence>
<evidence type="ECO:0000256" key="6">
    <source>
        <dbReference type="ARBA" id="ARBA00022722"/>
    </source>
</evidence>
<dbReference type="GO" id="GO:0005737">
    <property type="term" value="C:cytoplasm"/>
    <property type="evidence" value="ECO:0007669"/>
    <property type="project" value="UniProtKB-SubCell"/>
</dbReference>
<dbReference type="Gene3D" id="3.30.420.10">
    <property type="entry name" value="Ribonuclease H-like superfamily/Ribonuclease H"/>
    <property type="match status" value="1"/>
</dbReference>
<feature type="domain" description="RNase H type-2" evidence="12">
    <location>
        <begin position="14"/>
        <end position="227"/>
    </location>
</feature>
<dbReference type="GO" id="GO:0043137">
    <property type="term" value="P:DNA replication, removal of RNA primer"/>
    <property type="evidence" value="ECO:0007669"/>
    <property type="project" value="TreeGrafter"/>
</dbReference>
<feature type="binding site" evidence="10">
    <location>
        <position position="123"/>
    </location>
    <ligand>
        <name>a divalent metal cation</name>
        <dbReference type="ChEBI" id="CHEBI:60240"/>
    </ligand>
</feature>
<sequence>MQFLQELDFDPQEENILGIDETGVGDYFTPIISCCAFLPKEMINWTYEIGVRDSKLLNDDKIDKIASILIKKIPFAVYVLTQSGYNKMINKGFNANVIKFFIHTQSILNFQKRYEFDKKIIIDKYSTLNAINNYQRKMSFIKDFSEFYKKNELMYFLEHGEQKIQAIACASIIARHYLNNYMKNQNDKWGFNFLLGANQKVKSQINEFTKKFGKQNLEKVIKTNFKI</sequence>
<dbReference type="InterPro" id="IPR036397">
    <property type="entry name" value="RNaseH_sf"/>
</dbReference>
<keyword evidence="6 10" id="KW-0540">Nuclease</keyword>
<dbReference type="GO" id="GO:0046872">
    <property type="term" value="F:metal ion binding"/>
    <property type="evidence" value="ECO:0007669"/>
    <property type="project" value="UniProtKB-KW"/>
</dbReference>
<evidence type="ECO:0000256" key="8">
    <source>
        <dbReference type="ARBA" id="ARBA00022759"/>
    </source>
</evidence>
<reference evidence="13 15" key="1">
    <citation type="submission" date="2019-01" db="EMBL/GenBank/DDBJ databases">
        <authorList>
            <consortium name="Pathogen Informatics"/>
        </authorList>
    </citation>
    <scope>NUCLEOTIDE SEQUENCE [LARGE SCALE GENOMIC DNA]</scope>
    <source>
        <strain evidence="13 15">NCTC10142</strain>
        <plasmid evidence="15">13</plasmid>
    </source>
</reference>
<comment type="function">
    <text evidence="2 11">Endonuclease that specifically degrades the RNA of RNA-DNA hybrids.</text>
</comment>
<protein>
    <recommendedName>
        <fullName evidence="11">Ribonuclease</fullName>
        <ecNumber evidence="11">3.1.26.4</ecNumber>
    </recommendedName>
</protein>
<dbReference type="GO" id="GO:0003723">
    <property type="term" value="F:RNA binding"/>
    <property type="evidence" value="ECO:0007669"/>
    <property type="project" value="UniProtKB-UniRule"/>
</dbReference>
<dbReference type="Proteomes" id="UP001327314">
    <property type="component" value="Chromosome"/>
</dbReference>
<dbReference type="SUPFAM" id="SSF53098">
    <property type="entry name" value="Ribonuclease H-like"/>
    <property type="match status" value="1"/>
</dbReference>
<evidence type="ECO:0000313" key="14">
    <source>
        <dbReference type="EMBL" id="WQQ20026.1"/>
    </source>
</evidence>
<evidence type="ECO:0000256" key="1">
    <source>
        <dbReference type="ARBA" id="ARBA00000077"/>
    </source>
</evidence>
<name>A0A449AHG2_9BACT</name>
<dbReference type="EC" id="3.1.26.4" evidence="11"/>
<evidence type="ECO:0000256" key="4">
    <source>
        <dbReference type="ARBA" id="ARBA00008378"/>
    </source>
</evidence>
<dbReference type="GO" id="GO:0006298">
    <property type="term" value="P:mismatch repair"/>
    <property type="evidence" value="ECO:0007669"/>
    <property type="project" value="TreeGrafter"/>
</dbReference>
<comment type="cofactor">
    <cofactor evidence="10">
        <name>Mn(2+)</name>
        <dbReference type="ChEBI" id="CHEBI:29035"/>
    </cofactor>
    <cofactor evidence="10">
        <name>Mg(2+)</name>
        <dbReference type="ChEBI" id="CHEBI:18420"/>
    </cofactor>
    <text evidence="10">Manganese or magnesium. Binds 1 divalent metal ion per monomer in the absence of substrate. May bind a second metal ion after substrate binding.</text>
</comment>
<dbReference type="InterPro" id="IPR001352">
    <property type="entry name" value="RNase_HII/HIII"/>
</dbReference>
<evidence type="ECO:0000313" key="13">
    <source>
        <dbReference type="EMBL" id="VEU64382.1"/>
    </source>
</evidence>
<reference evidence="14 16" key="2">
    <citation type="submission" date="2023-12" db="EMBL/GenBank/DDBJ databases">
        <title>Hybrid Genome Assemblies of Mycoplasma cynos and Mycoplasma felis isolated from Dogs and Cats with Infectious Respiratory Disease.</title>
        <authorList>
            <person name="Framst I."/>
            <person name="Cai H."/>
            <person name="Ramesh P."/>
            <person name="Maboni G."/>
        </authorList>
    </citation>
    <scope>NUCLEOTIDE SEQUENCE [LARGE SCALE GENOMIC DNA]</scope>
    <source>
        <strain evidence="14 16">30510</strain>
    </source>
</reference>
<evidence type="ECO:0000256" key="11">
    <source>
        <dbReference type="RuleBase" id="RU003515"/>
    </source>
</evidence>
<evidence type="ECO:0000256" key="3">
    <source>
        <dbReference type="ARBA" id="ARBA00004496"/>
    </source>
</evidence>
<geneLocation type="plasmid" evidence="13 15">
    <name>13</name>
</geneLocation>
<keyword evidence="7 10" id="KW-0479">Metal-binding</keyword>
<accession>A0A449AHG2</accession>
<dbReference type="PANTHER" id="PTHR10954:SF23">
    <property type="entry name" value="RIBONUCLEASE"/>
    <property type="match status" value="1"/>
</dbReference>
<dbReference type="RefSeq" id="WP_129720392.1">
    <property type="nucleotide sequence ID" value="NZ_CP140753.1"/>
</dbReference>
<comment type="catalytic activity">
    <reaction evidence="1 10 11">
        <text>Endonucleolytic cleavage to 5'-phosphomonoester.</text>
        <dbReference type="EC" id="3.1.26.4"/>
    </reaction>
</comment>
<evidence type="ECO:0000256" key="2">
    <source>
        <dbReference type="ARBA" id="ARBA00004065"/>
    </source>
</evidence>
<evidence type="ECO:0000313" key="15">
    <source>
        <dbReference type="Proteomes" id="UP000289506"/>
    </source>
</evidence>
<dbReference type="InterPro" id="IPR024567">
    <property type="entry name" value="RNase_HII/HIII_dom"/>
</dbReference>
<keyword evidence="13" id="KW-0614">Plasmid</keyword>
<dbReference type="Pfam" id="PF01351">
    <property type="entry name" value="RNase_HII"/>
    <property type="match status" value="1"/>
</dbReference>
<evidence type="ECO:0000256" key="9">
    <source>
        <dbReference type="ARBA" id="ARBA00022801"/>
    </source>
</evidence>
<dbReference type="GO" id="GO:0004523">
    <property type="term" value="F:RNA-DNA hybrid ribonuclease activity"/>
    <property type="evidence" value="ECO:0007669"/>
    <property type="project" value="UniProtKB-UniRule"/>
</dbReference>
<feature type="binding site" evidence="10">
    <location>
        <position position="21"/>
    </location>
    <ligand>
        <name>a divalent metal cation</name>
        <dbReference type="ChEBI" id="CHEBI:60240"/>
    </ligand>
</feature>
<keyword evidence="8 10" id="KW-0255">Endonuclease</keyword>
<gene>
    <name evidence="13" type="primary">rnhB_1</name>
    <name evidence="13" type="ORF">NCTC10142_00120</name>
    <name evidence="14" type="ORF">RRG46_00505</name>
</gene>
<keyword evidence="9 10" id="KW-0378">Hydrolase</keyword>
<dbReference type="AlphaFoldDB" id="A0A449AHG2"/>
<dbReference type="EMBL" id="CP141046">
    <property type="protein sequence ID" value="WQQ20026.1"/>
    <property type="molecule type" value="Genomic_DNA"/>
</dbReference>
<dbReference type="Proteomes" id="UP000289506">
    <property type="component" value="Plasmid 13"/>
</dbReference>
<keyword evidence="5" id="KW-0963">Cytoplasm</keyword>
<dbReference type="EMBL" id="LR214986">
    <property type="protein sequence ID" value="VEU64382.1"/>
    <property type="molecule type" value="Genomic_DNA"/>
</dbReference>
<feature type="binding site" evidence="10">
    <location>
        <position position="20"/>
    </location>
    <ligand>
        <name>a divalent metal cation</name>
        <dbReference type="ChEBI" id="CHEBI:60240"/>
    </ligand>
</feature>
<dbReference type="PROSITE" id="PS51975">
    <property type="entry name" value="RNASE_H_2"/>
    <property type="match status" value="1"/>
</dbReference>
<comment type="subcellular location">
    <subcellularLocation>
        <location evidence="3">Cytoplasm</location>
    </subcellularLocation>
</comment>
<evidence type="ECO:0000256" key="10">
    <source>
        <dbReference type="PROSITE-ProRule" id="PRU01319"/>
    </source>
</evidence>
<organism evidence="13 15">
    <name type="scientific">Mycoplasmopsis cynos</name>
    <dbReference type="NCBI Taxonomy" id="171284"/>
    <lineage>
        <taxon>Bacteria</taxon>
        <taxon>Bacillati</taxon>
        <taxon>Mycoplasmatota</taxon>
        <taxon>Mycoplasmoidales</taxon>
        <taxon>Metamycoplasmataceae</taxon>
        <taxon>Mycoplasmopsis</taxon>
    </lineage>
</organism>